<name>X1S382_9ZZZZ</name>
<sequence length="43" mass="4944">GKDYSDVRGEAPTANFENYKKTISLFPGESIDFFTYLYALKDM</sequence>
<feature type="non-terminal residue" evidence="1">
    <location>
        <position position="1"/>
    </location>
</feature>
<accession>X1S382</accession>
<reference evidence="1" key="1">
    <citation type="journal article" date="2014" name="Front. Microbiol.">
        <title>High frequency of phylogenetically diverse reductive dehalogenase-homologous genes in deep subseafloor sedimentary metagenomes.</title>
        <authorList>
            <person name="Kawai M."/>
            <person name="Futagami T."/>
            <person name="Toyoda A."/>
            <person name="Takaki Y."/>
            <person name="Nishi S."/>
            <person name="Hori S."/>
            <person name="Arai W."/>
            <person name="Tsubouchi T."/>
            <person name="Morono Y."/>
            <person name="Uchiyama I."/>
            <person name="Ito T."/>
            <person name="Fujiyama A."/>
            <person name="Inagaki F."/>
            <person name="Takami H."/>
        </authorList>
    </citation>
    <scope>NUCLEOTIDE SEQUENCE</scope>
    <source>
        <strain evidence="1">Expedition CK06-06</strain>
    </source>
</reference>
<dbReference type="EMBL" id="BARV01043339">
    <property type="protein sequence ID" value="GAI62269.1"/>
    <property type="molecule type" value="Genomic_DNA"/>
</dbReference>
<gene>
    <name evidence="1" type="ORF">S06H3_64742</name>
</gene>
<dbReference type="AlphaFoldDB" id="X1S382"/>
<comment type="caution">
    <text evidence="1">The sequence shown here is derived from an EMBL/GenBank/DDBJ whole genome shotgun (WGS) entry which is preliminary data.</text>
</comment>
<proteinExistence type="predicted"/>
<organism evidence="1">
    <name type="scientific">marine sediment metagenome</name>
    <dbReference type="NCBI Taxonomy" id="412755"/>
    <lineage>
        <taxon>unclassified sequences</taxon>
        <taxon>metagenomes</taxon>
        <taxon>ecological metagenomes</taxon>
    </lineage>
</organism>
<protein>
    <submittedName>
        <fullName evidence="1">Uncharacterized protein</fullName>
    </submittedName>
</protein>
<evidence type="ECO:0000313" key="1">
    <source>
        <dbReference type="EMBL" id="GAI62269.1"/>
    </source>
</evidence>